<keyword evidence="8 15" id="KW-0547">Nucleotide-binding</keyword>
<keyword evidence="6 15" id="KW-0963">Cytoplasm</keyword>
<dbReference type="InterPro" id="IPR036670">
    <property type="entry name" value="SecA_X-link_sf"/>
</dbReference>
<keyword evidence="9" id="KW-0862">Zinc</keyword>
<dbReference type="Gene3D" id="3.10.450.50">
    <property type="match status" value="1"/>
</dbReference>
<dbReference type="InterPro" id="IPR020937">
    <property type="entry name" value="SecA_CS"/>
</dbReference>
<dbReference type="InterPro" id="IPR036266">
    <property type="entry name" value="SecA_Wing/Scaffold_sf"/>
</dbReference>
<feature type="binding site" evidence="15">
    <location>
        <position position="529"/>
    </location>
    <ligand>
        <name>ATP</name>
        <dbReference type="ChEBI" id="CHEBI:30616"/>
    </ligand>
</feature>
<dbReference type="Gene3D" id="1.10.3060.10">
    <property type="entry name" value="Helical scaffold and wing domains of SecA"/>
    <property type="match status" value="1"/>
</dbReference>
<dbReference type="Pfam" id="PF21090">
    <property type="entry name" value="P-loop_SecA"/>
    <property type="match status" value="2"/>
</dbReference>
<dbReference type="GO" id="GO:0005829">
    <property type="term" value="C:cytosol"/>
    <property type="evidence" value="ECO:0007669"/>
    <property type="project" value="TreeGrafter"/>
</dbReference>
<evidence type="ECO:0000256" key="15">
    <source>
        <dbReference type="HAMAP-Rule" id="MF_01382"/>
    </source>
</evidence>
<evidence type="ECO:0000256" key="16">
    <source>
        <dbReference type="RuleBase" id="RU003874"/>
    </source>
</evidence>
<comment type="cofactor">
    <cofactor evidence="1">
        <name>Zn(2+)</name>
        <dbReference type="ChEBI" id="CHEBI:29105"/>
    </cofactor>
</comment>
<dbReference type="Pfam" id="PF01043">
    <property type="entry name" value="SecA_PP_bind"/>
    <property type="match status" value="1"/>
</dbReference>
<dbReference type="GO" id="GO:0006605">
    <property type="term" value="P:protein targeting"/>
    <property type="evidence" value="ECO:0007669"/>
    <property type="project" value="UniProtKB-UniRule"/>
</dbReference>
<evidence type="ECO:0000256" key="10">
    <source>
        <dbReference type="ARBA" id="ARBA00022840"/>
    </source>
</evidence>
<dbReference type="InterPro" id="IPR014018">
    <property type="entry name" value="SecA_motor_DEAD"/>
</dbReference>
<dbReference type="SUPFAM" id="SSF81886">
    <property type="entry name" value="Helical scaffold and wing domains of SecA"/>
    <property type="match status" value="1"/>
</dbReference>
<evidence type="ECO:0000313" key="21">
    <source>
        <dbReference type="Proteomes" id="UP000176501"/>
    </source>
</evidence>
<comment type="caution">
    <text evidence="20">The sequence shown here is derived from an EMBL/GenBank/DDBJ whole genome shotgun (WGS) entry which is preliminary data.</text>
</comment>
<dbReference type="NCBIfam" id="NF006630">
    <property type="entry name" value="PRK09200.1"/>
    <property type="match status" value="1"/>
</dbReference>
<keyword evidence="5 15" id="KW-1003">Cell membrane</keyword>
<evidence type="ECO:0000256" key="2">
    <source>
        <dbReference type="ARBA" id="ARBA00004170"/>
    </source>
</evidence>
<feature type="binding site" evidence="15">
    <location>
        <position position="86"/>
    </location>
    <ligand>
        <name>ATP</name>
        <dbReference type="ChEBI" id="CHEBI:30616"/>
    </ligand>
</feature>
<dbReference type="InterPro" id="IPR027417">
    <property type="entry name" value="P-loop_NTPase"/>
</dbReference>
<keyword evidence="12 15" id="KW-1278">Translocase</keyword>
<evidence type="ECO:0000256" key="11">
    <source>
        <dbReference type="ARBA" id="ARBA00022927"/>
    </source>
</evidence>
<dbReference type="PANTHER" id="PTHR30612:SF0">
    <property type="entry name" value="CHLOROPLAST PROTEIN-TRANSPORTING ATPASE"/>
    <property type="match status" value="1"/>
</dbReference>
<keyword evidence="11 15" id="KW-0653">Protein transport</keyword>
<dbReference type="FunFam" id="3.40.50.300:FF:000429">
    <property type="entry name" value="Preprotein translocase subunit SecA"/>
    <property type="match status" value="1"/>
</dbReference>
<evidence type="ECO:0000256" key="8">
    <source>
        <dbReference type="ARBA" id="ARBA00022741"/>
    </source>
</evidence>
<name>A0A1F7W7W2_9BACT</name>
<evidence type="ECO:0000256" key="9">
    <source>
        <dbReference type="ARBA" id="ARBA00022833"/>
    </source>
</evidence>
<dbReference type="GO" id="GO:0065002">
    <property type="term" value="P:intracellular protein transmembrane transport"/>
    <property type="evidence" value="ECO:0007669"/>
    <property type="project" value="UniProtKB-UniRule"/>
</dbReference>
<evidence type="ECO:0000256" key="3">
    <source>
        <dbReference type="ARBA" id="ARBA00007650"/>
    </source>
</evidence>
<comment type="subcellular location">
    <subcellularLocation>
        <location evidence="15">Cell membrane</location>
        <topology evidence="15">Peripheral membrane protein</topology>
        <orientation evidence="15">Cytoplasmic side</orientation>
    </subcellularLocation>
    <subcellularLocation>
        <location evidence="15">Cytoplasm</location>
    </subcellularLocation>
    <subcellularLocation>
        <location evidence="2">Membrane</location>
        <topology evidence="2">Peripheral membrane protein</topology>
    </subcellularLocation>
    <text evidence="15">Distribution is 50-50.</text>
</comment>
<dbReference type="Gene3D" id="3.90.1440.10">
    <property type="entry name" value="SecA, preprotein cross-linking domain"/>
    <property type="match status" value="1"/>
</dbReference>
<evidence type="ECO:0000256" key="4">
    <source>
        <dbReference type="ARBA" id="ARBA00022448"/>
    </source>
</evidence>
<dbReference type="Pfam" id="PF07517">
    <property type="entry name" value="SecA_DEAD"/>
    <property type="match status" value="1"/>
</dbReference>
<dbReference type="SMART" id="SM00958">
    <property type="entry name" value="SecA_PP_bind"/>
    <property type="match status" value="1"/>
</dbReference>
<evidence type="ECO:0000256" key="13">
    <source>
        <dbReference type="ARBA" id="ARBA00023010"/>
    </source>
</evidence>
<evidence type="ECO:0000259" key="19">
    <source>
        <dbReference type="PROSITE" id="PS51196"/>
    </source>
</evidence>
<evidence type="ECO:0000256" key="5">
    <source>
        <dbReference type="ARBA" id="ARBA00022475"/>
    </source>
</evidence>
<dbReference type="InterPro" id="IPR004027">
    <property type="entry name" value="SEC_C_motif"/>
</dbReference>
<protein>
    <recommendedName>
        <fullName evidence="15 16">Protein translocase subunit SecA</fullName>
        <ecNumber evidence="15">7.4.2.8</ecNumber>
    </recommendedName>
</protein>
<dbReference type="PROSITE" id="PS01312">
    <property type="entry name" value="SECA"/>
    <property type="match status" value="1"/>
</dbReference>
<dbReference type="InterPro" id="IPR011115">
    <property type="entry name" value="SecA_DEAD"/>
</dbReference>
<feature type="domain" description="SecA family profile" evidence="19">
    <location>
        <begin position="2"/>
        <end position="616"/>
    </location>
</feature>
<dbReference type="CDD" id="cd18803">
    <property type="entry name" value="SF2_C_secA"/>
    <property type="match status" value="1"/>
</dbReference>
<evidence type="ECO:0000259" key="17">
    <source>
        <dbReference type="PROSITE" id="PS51192"/>
    </source>
</evidence>
<dbReference type="HAMAP" id="MF_01382">
    <property type="entry name" value="SecA"/>
    <property type="match status" value="1"/>
</dbReference>
<dbReference type="EC" id="7.4.2.8" evidence="15"/>
<keyword evidence="13 15" id="KW-0811">Translocation</keyword>
<comment type="catalytic activity">
    <reaction evidence="15">
        <text>ATP + H2O + cellular proteinSide 1 = ADP + phosphate + cellular proteinSide 2.</text>
        <dbReference type="EC" id="7.4.2.8"/>
    </reaction>
</comment>
<dbReference type="GO" id="GO:0017038">
    <property type="term" value="P:protein import"/>
    <property type="evidence" value="ECO:0007669"/>
    <property type="project" value="InterPro"/>
</dbReference>
<dbReference type="InterPro" id="IPR011130">
    <property type="entry name" value="SecA_preprotein_X-link_dom"/>
</dbReference>
<dbReference type="PANTHER" id="PTHR30612">
    <property type="entry name" value="SECA INNER MEMBRANE COMPONENT OF SEC PROTEIN SECRETION SYSTEM"/>
    <property type="match status" value="1"/>
</dbReference>
<organism evidence="20 21">
    <name type="scientific">Candidatus Uhrbacteria bacterium RIFOXYB2_FULL_57_15</name>
    <dbReference type="NCBI Taxonomy" id="1802422"/>
    <lineage>
        <taxon>Bacteria</taxon>
        <taxon>Candidatus Uhriibacteriota</taxon>
    </lineage>
</organism>
<feature type="domain" description="Helicase ATP-binding" evidence="17">
    <location>
        <begin position="88"/>
        <end position="283"/>
    </location>
</feature>
<dbReference type="GO" id="GO:0008564">
    <property type="term" value="F:protein-exporting ATPase activity"/>
    <property type="evidence" value="ECO:0007669"/>
    <property type="project" value="UniProtKB-EC"/>
</dbReference>
<feature type="binding site" evidence="15">
    <location>
        <begin position="104"/>
        <end position="108"/>
    </location>
    <ligand>
        <name>ATP</name>
        <dbReference type="ChEBI" id="CHEBI:30616"/>
    </ligand>
</feature>
<dbReference type="Proteomes" id="UP000176501">
    <property type="component" value="Unassembled WGS sequence"/>
</dbReference>
<dbReference type="EMBL" id="MGFE01000020">
    <property type="protein sequence ID" value="OGL98468.1"/>
    <property type="molecule type" value="Genomic_DNA"/>
</dbReference>
<dbReference type="SUPFAM" id="SSF52540">
    <property type="entry name" value="P-loop containing nucleoside triphosphate hydrolases"/>
    <property type="match status" value="2"/>
</dbReference>
<dbReference type="GO" id="GO:0005886">
    <property type="term" value="C:plasma membrane"/>
    <property type="evidence" value="ECO:0007669"/>
    <property type="project" value="UniProtKB-SubCell"/>
</dbReference>
<comment type="subunit">
    <text evidence="15">Monomer and homodimer. Part of the essential Sec protein translocation apparatus which comprises SecA, SecYEG and auxiliary proteins SecDF. Other proteins may also be involved.</text>
</comment>
<dbReference type="InterPro" id="IPR001650">
    <property type="entry name" value="Helicase_C-like"/>
</dbReference>
<dbReference type="CDD" id="cd17928">
    <property type="entry name" value="DEXDc_SecA"/>
    <property type="match status" value="1"/>
</dbReference>
<gene>
    <name evidence="15" type="primary">secA</name>
    <name evidence="20" type="ORF">A2304_02130</name>
</gene>
<evidence type="ECO:0000256" key="1">
    <source>
        <dbReference type="ARBA" id="ARBA00001947"/>
    </source>
</evidence>
<evidence type="ECO:0000256" key="12">
    <source>
        <dbReference type="ARBA" id="ARBA00022967"/>
    </source>
</evidence>
<dbReference type="GO" id="GO:0005524">
    <property type="term" value="F:ATP binding"/>
    <property type="evidence" value="ECO:0007669"/>
    <property type="project" value="UniProtKB-UniRule"/>
</dbReference>
<sequence length="931" mass="103627">MQKIFNAIFGDPNKKALETVSRDAEKINALEPKYQAMSDDDLLGVTVVLRGRLSNGETLEDVLFDAFAAVREAAKRKLGQRHYDVQLMGGLVMHRRGIAEMRTGEGKTLTATAPLYANALTGKGAHLITVNDYLARRDAAWMGQVFYALGMSTGVIQHESGFLYDPHYKHEHGSETEEAHDAERDATGAFRVHTDYLRPVSRKDAYAADITYGTNNEFGFDYLRDNMAPTLDHCVMRDLHFAIVDEVDSILIDEARTPLIISAPAEESNELYARFAAIMKTLVENQDYNIDEKMRAATFTEAGIEKVEKALGVENLYAIGANQQHYAESALKAVALYKRDVQYVVKDGAVIIVDEFTGRMMQGRRFSEGIHQAIEAKEGLPVQRESQTLATITFQNFFRMYDKLSGMTGTAATEAEEFGKIYGLEVTSIPTNKPPDRTDLPDRVYKNELGKFTAVVREIKERHEKGQPVLVGTISIERNEMLGALLRREGVPFNLLNAKNHAAEAEFIAQAGRAGAVTIATNMAGRGVDIMLGGNPPDRALAQRVKDLGGLHVIGTERHESRRIDNQLRGRAGRQGDPGSTQFYVSMEDDLMRIFGSDRVKGMMDRLGIPDDMPIENGMVTGSIEKAQERVEGHHFDTRKHLLEYDDVLNKHREVIYRRRREVLDAYASENQTALRDVILDVVEGEVEQVVLFHTGETTAIPGDTNAKEIVEVVQTIVALTDEQKASLSTLTTGAAKDKLHLAEERTKVIEAVMAIVREQYDSVTKTFADPAQLRQLERAVIVRAMDTLWIEHLSAMTALRHSIGLHGYAQRDPLVEYKKESYQMFQRLLAFINQEIAYGFFKHAKHITDARAAALLGQSLLQRAGMQMQGAVKTMGKPSQQPRVSPPDTWEAGSGNALSPLINTTNVGRNDLCPCGSGKKYKKCHLNGNE</sequence>
<dbReference type="InterPro" id="IPR014001">
    <property type="entry name" value="Helicase_ATP-bd"/>
</dbReference>
<proteinExistence type="inferred from homology"/>
<dbReference type="Pfam" id="PF07516">
    <property type="entry name" value="SecA_SW"/>
    <property type="match status" value="1"/>
</dbReference>
<dbReference type="InterPro" id="IPR044722">
    <property type="entry name" value="SecA_SF2_C"/>
</dbReference>
<dbReference type="PROSITE" id="PS51194">
    <property type="entry name" value="HELICASE_CTER"/>
    <property type="match status" value="1"/>
</dbReference>
<keyword evidence="14 15" id="KW-0472">Membrane</keyword>
<feature type="domain" description="Helicase C-terminal" evidence="18">
    <location>
        <begin position="451"/>
        <end position="621"/>
    </location>
</feature>
<dbReference type="GO" id="GO:0031522">
    <property type="term" value="C:cell envelope Sec protein transport complex"/>
    <property type="evidence" value="ECO:0007669"/>
    <property type="project" value="TreeGrafter"/>
</dbReference>
<dbReference type="PROSITE" id="PS51196">
    <property type="entry name" value="SECA_MOTOR_DEAD"/>
    <property type="match status" value="1"/>
</dbReference>
<evidence type="ECO:0000313" key="20">
    <source>
        <dbReference type="EMBL" id="OGL98468.1"/>
    </source>
</evidence>
<dbReference type="GO" id="GO:0046872">
    <property type="term" value="F:metal ion binding"/>
    <property type="evidence" value="ECO:0007669"/>
    <property type="project" value="UniProtKB-KW"/>
</dbReference>
<dbReference type="PRINTS" id="PR00906">
    <property type="entry name" value="SECA"/>
</dbReference>
<dbReference type="Pfam" id="PF02810">
    <property type="entry name" value="SEC-C"/>
    <property type="match status" value="1"/>
</dbReference>
<evidence type="ECO:0000259" key="18">
    <source>
        <dbReference type="PROSITE" id="PS51194"/>
    </source>
</evidence>
<dbReference type="GO" id="GO:0043952">
    <property type="term" value="P:protein transport by the Sec complex"/>
    <property type="evidence" value="ECO:0007669"/>
    <property type="project" value="TreeGrafter"/>
</dbReference>
<dbReference type="Gene3D" id="3.40.50.300">
    <property type="entry name" value="P-loop containing nucleotide triphosphate hydrolases"/>
    <property type="match status" value="3"/>
</dbReference>
<reference evidence="20 21" key="1">
    <citation type="journal article" date="2016" name="Nat. Commun.">
        <title>Thousands of microbial genomes shed light on interconnected biogeochemical processes in an aquifer system.</title>
        <authorList>
            <person name="Anantharaman K."/>
            <person name="Brown C.T."/>
            <person name="Hug L.A."/>
            <person name="Sharon I."/>
            <person name="Castelle C.J."/>
            <person name="Probst A.J."/>
            <person name="Thomas B.C."/>
            <person name="Singh A."/>
            <person name="Wilkins M.J."/>
            <person name="Karaoz U."/>
            <person name="Brodie E.L."/>
            <person name="Williams K.H."/>
            <person name="Hubbard S.S."/>
            <person name="Banfield J.F."/>
        </authorList>
    </citation>
    <scope>NUCLEOTIDE SEQUENCE [LARGE SCALE GENOMIC DNA]</scope>
</reference>
<dbReference type="AlphaFoldDB" id="A0A1F7W7W2"/>
<comment type="similarity">
    <text evidence="3 15 16">Belongs to the SecA family.</text>
</comment>
<evidence type="ECO:0000256" key="6">
    <source>
        <dbReference type="ARBA" id="ARBA00022490"/>
    </source>
</evidence>
<dbReference type="SMART" id="SM00957">
    <property type="entry name" value="SecA_DEAD"/>
    <property type="match status" value="1"/>
</dbReference>
<evidence type="ECO:0000256" key="7">
    <source>
        <dbReference type="ARBA" id="ARBA00022723"/>
    </source>
</evidence>
<keyword evidence="7" id="KW-0479">Metal-binding</keyword>
<comment type="function">
    <text evidence="15">Part of the Sec protein translocase complex. Interacts with the SecYEG preprotein conducting channel. Has a central role in coupling the hydrolysis of ATP to the transfer of proteins into and across the cell membrane, serving as an ATP-driven molecular motor driving the stepwise translocation of polypeptide chains across the membrane.</text>
</comment>
<dbReference type="FunFam" id="3.90.1440.10:FF:000003">
    <property type="entry name" value="Preprotein translocase SecA subunit"/>
    <property type="match status" value="1"/>
</dbReference>
<accession>A0A1F7W7W2</accession>
<dbReference type="PROSITE" id="PS51192">
    <property type="entry name" value="HELICASE_ATP_BIND_1"/>
    <property type="match status" value="1"/>
</dbReference>
<dbReference type="InterPro" id="IPR000185">
    <property type="entry name" value="SecA"/>
</dbReference>
<evidence type="ECO:0000256" key="14">
    <source>
        <dbReference type="ARBA" id="ARBA00023136"/>
    </source>
</evidence>
<dbReference type="InterPro" id="IPR011116">
    <property type="entry name" value="SecA_Wing/Scaffold"/>
</dbReference>
<keyword evidence="10 15" id="KW-0067">ATP-binding</keyword>
<dbReference type="SUPFAM" id="SSF81767">
    <property type="entry name" value="Pre-protein crosslinking domain of SecA"/>
    <property type="match status" value="1"/>
</dbReference>
<dbReference type="NCBIfam" id="TIGR00963">
    <property type="entry name" value="secA"/>
    <property type="match status" value="1"/>
</dbReference>
<keyword evidence="4 15" id="KW-0813">Transport</keyword>